<keyword evidence="3" id="KW-0678">Repressor</keyword>
<dbReference type="OrthoDB" id="844594at2759"/>
<dbReference type="STRING" id="7266.A0A3B0JQ15"/>
<dbReference type="Pfam" id="PF11934">
    <property type="entry name" value="DUF3452"/>
    <property type="match status" value="1"/>
</dbReference>
<evidence type="ECO:0000256" key="3">
    <source>
        <dbReference type="ARBA" id="ARBA00022491"/>
    </source>
</evidence>
<dbReference type="GO" id="GO:2000134">
    <property type="term" value="P:negative regulation of G1/S transition of mitotic cell cycle"/>
    <property type="evidence" value="ECO:0007669"/>
    <property type="project" value="TreeGrafter"/>
</dbReference>
<keyword evidence="4" id="KW-0805">Transcription regulation</keyword>
<dbReference type="GO" id="GO:0005667">
    <property type="term" value="C:transcription regulator complex"/>
    <property type="evidence" value="ECO:0007669"/>
    <property type="project" value="TreeGrafter"/>
</dbReference>
<evidence type="ECO:0000313" key="11">
    <source>
        <dbReference type="Proteomes" id="UP000268350"/>
    </source>
</evidence>
<dbReference type="EMBL" id="OUUW01000008">
    <property type="protein sequence ID" value="SPP84297.1"/>
    <property type="molecule type" value="Genomic_DNA"/>
</dbReference>
<dbReference type="PANTHER" id="PTHR13742">
    <property type="entry name" value="RETINOBLASTOMA-ASSOCIATED PROTEIN RB -RELATED"/>
    <property type="match status" value="1"/>
</dbReference>
<dbReference type="SUPFAM" id="SSF47954">
    <property type="entry name" value="Cyclin-like"/>
    <property type="match status" value="2"/>
</dbReference>
<proteinExistence type="inferred from homology"/>
<organism evidence="10 11">
    <name type="scientific">Drosophila guanche</name>
    <name type="common">Fruit fly</name>
    <dbReference type="NCBI Taxonomy" id="7266"/>
    <lineage>
        <taxon>Eukaryota</taxon>
        <taxon>Metazoa</taxon>
        <taxon>Ecdysozoa</taxon>
        <taxon>Arthropoda</taxon>
        <taxon>Hexapoda</taxon>
        <taxon>Insecta</taxon>
        <taxon>Pterygota</taxon>
        <taxon>Neoptera</taxon>
        <taxon>Endopterygota</taxon>
        <taxon>Diptera</taxon>
        <taxon>Brachycera</taxon>
        <taxon>Muscomorpha</taxon>
        <taxon>Ephydroidea</taxon>
        <taxon>Drosophilidae</taxon>
        <taxon>Drosophila</taxon>
        <taxon>Sophophora</taxon>
    </lineage>
</organism>
<comment type="similarity">
    <text evidence="2">Belongs to the retinoblastoma protein (RB) family.</text>
</comment>
<dbReference type="Pfam" id="PF01857">
    <property type="entry name" value="RB_B"/>
    <property type="match status" value="1"/>
</dbReference>
<keyword evidence="11" id="KW-1185">Reference proteome</keyword>
<evidence type="ECO:0000256" key="5">
    <source>
        <dbReference type="ARBA" id="ARBA00023163"/>
    </source>
</evidence>
<comment type="subcellular location">
    <subcellularLocation>
        <location evidence="1">Nucleus</location>
    </subcellularLocation>
</comment>
<evidence type="ECO:0000256" key="7">
    <source>
        <dbReference type="ARBA" id="ARBA00023306"/>
    </source>
</evidence>
<dbReference type="InterPro" id="IPR002720">
    <property type="entry name" value="RB_A"/>
</dbReference>
<keyword evidence="5" id="KW-0804">Transcription</keyword>
<dbReference type="GO" id="GO:0000785">
    <property type="term" value="C:chromatin"/>
    <property type="evidence" value="ECO:0007669"/>
    <property type="project" value="TreeGrafter"/>
</dbReference>
<evidence type="ECO:0000313" key="10">
    <source>
        <dbReference type="EMBL" id="SPP84297.1"/>
    </source>
</evidence>
<dbReference type="SMART" id="SM01367">
    <property type="entry name" value="DUF3452"/>
    <property type="match status" value="1"/>
</dbReference>
<accession>A0A3B0JQ15</accession>
<keyword evidence="7" id="KW-0131">Cell cycle</keyword>
<evidence type="ECO:0000259" key="9">
    <source>
        <dbReference type="SMART" id="SM01368"/>
    </source>
</evidence>
<dbReference type="InterPro" id="IPR024599">
    <property type="entry name" value="RB_N"/>
</dbReference>
<evidence type="ECO:0000256" key="2">
    <source>
        <dbReference type="ARBA" id="ARBA00009475"/>
    </source>
</evidence>
<dbReference type="GO" id="GO:0005634">
    <property type="term" value="C:nucleus"/>
    <property type="evidence" value="ECO:0007669"/>
    <property type="project" value="UniProtKB-SubCell"/>
</dbReference>
<gene>
    <name evidence="10" type="ORF">DGUA_6G016844</name>
</gene>
<evidence type="ECO:0000256" key="6">
    <source>
        <dbReference type="ARBA" id="ARBA00023242"/>
    </source>
</evidence>
<evidence type="ECO:0000256" key="4">
    <source>
        <dbReference type="ARBA" id="ARBA00023015"/>
    </source>
</evidence>
<keyword evidence="6" id="KW-0539">Nucleus</keyword>
<evidence type="ECO:0000259" key="8">
    <source>
        <dbReference type="SMART" id="SM01367"/>
    </source>
</evidence>
<evidence type="ECO:0000256" key="1">
    <source>
        <dbReference type="ARBA" id="ARBA00004123"/>
    </source>
</evidence>
<dbReference type="InterPro" id="IPR028309">
    <property type="entry name" value="RB_fam"/>
</dbReference>
<dbReference type="PANTHER" id="PTHR13742:SF17">
    <property type="entry name" value="RE32990P-RELATED"/>
    <property type="match status" value="1"/>
</dbReference>
<feature type="domain" description="Retinoblastoma-associated protein N-terminal" evidence="8">
    <location>
        <begin position="68"/>
        <end position="218"/>
    </location>
</feature>
<dbReference type="GO" id="GO:0030154">
    <property type="term" value="P:cell differentiation"/>
    <property type="evidence" value="ECO:0007669"/>
    <property type="project" value="TreeGrafter"/>
</dbReference>
<sequence>MDTCREGGAADTSNSSFTASCNLLDLDQEIKCKALAVFRKSNAGGGLAKKRDVQEWLCCAVYCELQRVKIKDMLDAKHRADETKNVAENARTSCWNLSLTKLLTAFKVNICRFMRRMKQWNMMAKSEMVFQQEIDDLQRRLSITLIIRNYYQCAFDRLFLLPEEDTENTESRSLYQSLYEFGWVLFLTIRNELPGFATSNLVNGCQLLICTLDLLYVNALEVGNPDVINMSFKGLPSTWGNDDFDDTLLLKYSALKDICPLIPELPIKGVQVMQKAFFHKALVVLFLDQNLLGNDTFMREIVKEGLLDVNLGTLNRNYTKHVSDISEIDERVLLCRKKASPAINQPKTPSRYKHLHILPNAMPSEITETLDAEDVDVISSLGKRLCVMARVFAKSSRDFLSTEEADECFTMSCRLYYHFLQKITSSELKLKPHLKMVQLLKNITLHSTLIACSLELAMHIQEVRVKELKFPFILKCYALDAYEFQKILELVVRHNTGLLGRDLIKHLNAVEIECLGSLIFRNDSLLWKILSTQRCLPSCNEVQAKDKENAARSRAELRPGLSICLRKFYSLANLRLINLCQRLDLMQYFSNIWYIAEHSFTQHCGYLLKQRELDQLLICAIHLHGRLTRKHLSFHQILLHYRCQPHARSQVYRLVCLGNFRCGNIIEFYNKIYIKRMLKFAQGLRKATVTVPRSVLHEKPPQSNQISFNISVSTNKLRYPSGTSIKIFKTKPDSGVQETLVEPDQLIITPLKRTNSAKELGPLPSPNIFKRQCIQSAI</sequence>
<dbReference type="GO" id="GO:0006357">
    <property type="term" value="P:regulation of transcription by RNA polymerase II"/>
    <property type="evidence" value="ECO:0007669"/>
    <property type="project" value="InterPro"/>
</dbReference>
<protein>
    <submittedName>
        <fullName evidence="10">Blast:Retinoblastoma family protein</fullName>
    </submittedName>
</protein>
<dbReference type="AlphaFoldDB" id="A0A3B0JQ15"/>
<dbReference type="InterPro" id="IPR002719">
    <property type="entry name" value="RB_B"/>
</dbReference>
<dbReference type="Gene3D" id="1.10.472.10">
    <property type="entry name" value="Cyclin-like"/>
    <property type="match status" value="2"/>
</dbReference>
<dbReference type="Proteomes" id="UP000268350">
    <property type="component" value="Unassembled WGS sequence"/>
</dbReference>
<dbReference type="SMART" id="SM01368">
    <property type="entry name" value="RB_A"/>
    <property type="match status" value="1"/>
</dbReference>
<dbReference type="GO" id="GO:0000977">
    <property type="term" value="F:RNA polymerase II transcription regulatory region sequence-specific DNA binding"/>
    <property type="evidence" value="ECO:0007669"/>
    <property type="project" value="TreeGrafter"/>
</dbReference>
<name>A0A3B0JQ15_DROGU</name>
<dbReference type="Gene3D" id="1.10.472.140">
    <property type="match status" value="1"/>
</dbReference>
<feature type="domain" description="Retinoblastoma-associated protein A-box" evidence="9">
    <location>
        <begin position="348"/>
        <end position="530"/>
    </location>
</feature>
<reference evidence="11" key="1">
    <citation type="submission" date="2018-01" db="EMBL/GenBank/DDBJ databases">
        <authorList>
            <person name="Alioto T."/>
            <person name="Alioto T."/>
        </authorList>
    </citation>
    <scope>NUCLEOTIDE SEQUENCE [LARGE SCALE GENOMIC DNA]</scope>
</reference>
<dbReference type="Pfam" id="PF01858">
    <property type="entry name" value="RB_A"/>
    <property type="match status" value="1"/>
</dbReference>
<dbReference type="OMA" id="LKRMEHW"/>
<dbReference type="InterPro" id="IPR036915">
    <property type="entry name" value="Cyclin-like_sf"/>
</dbReference>